<evidence type="ECO:0000313" key="1">
    <source>
        <dbReference type="EMBL" id="KAF8436016.1"/>
    </source>
</evidence>
<comment type="caution">
    <text evidence="1">The sequence shown here is derived from an EMBL/GenBank/DDBJ whole genome shotgun (WGS) entry which is preliminary data.</text>
</comment>
<reference evidence="1" key="1">
    <citation type="submission" date="2019-10" db="EMBL/GenBank/DDBJ databases">
        <authorList>
            <consortium name="DOE Joint Genome Institute"/>
            <person name="Kuo A."/>
            <person name="Miyauchi S."/>
            <person name="Kiss E."/>
            <person name="Drula E."/>
            <person name="Kohler A."/>
            <person name="Sanchez-Garcia M."/>
            <person name="Andreopoulos B."/>
            <person name="Barry K.W."/>
            <person name="Bonito G."/>
            <person name="Buee M."/>
            <person name="Carver A."/>
            <person name="Chen C."/>
            <person name="Cichocki N."/>
            <person name="Clum A."/>
            <person name="Culley D."/>
            <person name="Crous P.W."/>
            <person name="Fauchery L."/>
            <person name="Girlanda M."/>
            <person name="Hayes R."/>
            <person name="Keri Z."/>
            <person name="LaButti K."/>
            <person name="Lipzen A."/>
            <person name="Lombard V."/>
            <person name="Magnuson J."/>
            <person name="Maillard F."/>
            <person name="Morin E."/>
            <person name="Murat C."/>
            <person name="Nolan M."/>
            <person name="Ohm R."/>
            <person name="Pangilinan J."/>
            <person name="Pereira M."/>
            <person name="Perotto S."/>
            <person name="Peter M."/>
            <person name="Riley R."/>
            <person name="Sitrit Y."/>
            <person name="Stielow B."/>
            <person name="Szollosi G."/>
            <person name="Zifcakova L."/>
            <person name="Stursova M."/>
            <person name="Spatafora J.W."/>
            <person name="Tedersoo L."/>
            <person name="Vaario L.-M."/>
            <person name="Yamada A."/>
            <person name="Yan M."/>
            <person name="Wang P."/>
            <person name="Xu J."/>
            <person name="Bruns T."/>
            <person name="Baldrian P."/>
            <person name="Vilgalys R."/>
            <person name="Henrissat B."/>
            <person name="Grigoriev I.V."/>
            <person name="Hibbett D."/>
            <person name="Nagy L.G."/>
            <person name="Martin F.M."/>
        </authorList>
    </citation>
    <scope>NUCLEOTIDE SEQUENCE</scope>
    <source>
        <strain evidence="1">BED1</strain>
    </source>
</reference>
<reference evidence="1" key="2">
    <citation type="journal article" date="2020" name="Nat. Commun.">
        <title>Large-scale genome sequencing of mycorrhizal fungi provides insights into the early evolution of symbiotic traits.</title>
        <authorList>
            <person name="Miyauchi S."/>
            <person name="Kiss E."/>
            <person name="Kuo A."/>
            <person name="Drula E."/>
            <person name="Kohler A."/>
            <person name="Sanchez-Garcia M."/>
            <person name="Morin E."/>
            <person name="Andreopoulos B."/>
            <person name="Barry K.W."/>
            <person name="Bonito G."/>
            <person name="Buee M."/>
            <person name="Carver A."/>
            <person name="Chen C."/>
            <person name="Cichocki N."/>
            <person name="Clum A."/>
            <person name="Culley D."/>
            <person name="Crous P.W."/>
            <person name="Fauchery L."/>
            <person name="Girlanda M."/>
            <person name="Hayes R.D."/>
            <person name="Keri Z."/>
            <person name="LaButti K."/>
            <person name="Lipzen A."/>
            <person name="Lombard V."/>
            <person name="Magnuson J."/>
            <person name="Maillard F."/>
            <person name="Murat C."/>
            <person name="Nolan M."/>
            <person name="Ohm R.A."/>
            <person name="Pangilinan J."/>
            <person name="Pereira M.F."/>
            <person name="Perotto S."/>
            <person name="Peter M."/>
            <person name="Pfister S."/>
            <person name="Riley R."/>
            <person name="Sitrit Y."/>
            <person name="Stielow J.B."/>
            <person name="Szollosi G."/>
            <person name="Zifcakova L."/>
            <person name="Stursova M."/>
            <person name="Spatafora J.W."/>
            <person name="Tedersoo L."/>
            <person name="Vaario L.M."/>
            <person name="Yamada A."/>
            <person name="Yan M."/>
            <person name="Wang P."/>
            <person name="Xu J."/>
            <person name="Bruns T."/>
            <person name="Baldrian P."/>
            <person name="Vilgalys R."/>
            <person name="Dunand C."/>
            <person name="Henrissat B."/>
            <person name="Grigoriev I.V."/>
            <person name="Hibbett D."/>
            <person name="Nagy L.G."/>
            <person name="Martin F.M."/>
        </authorList>
    </citation>
    <scope>NUCLEOTIDE SEQUENCE</scope>
    <source>
        <strain evidence="1">BED1</strain>
    </source>
</reference>
<evidence type="ECO:0000313" key="2">
    <source>
        <dbReference type="Proteomes" id="UP001194468"/>
    </source>
</evidence>
<dbReference type="AlphaFoldDB" id="A0AAD4BPP9"/>
<keyword evidence="2" id="KW-1185">Reference proteome</keyword>
<proteinExistence type="predicted"/>
<name>A0AAD4BPP9_BOLED</name>
<accession>A0AAD4BPP9</accession>
<dbReference type="EMBL" id="WHUW01000023">
    <property type="protein sequence ID" value="KAF8436016.1"/>
    <property type="molecule type" value="Genomic_DNA"/>
</dbReference>
<dbReference type="Proteomes" id="UP001194468">
    <property type="component" value="Unassembled WGS sequence"/>
</dbReference>
<sequence>MQLRGARTTTSLRQLPFILIIQPCSLKVTGQTHLEHAGSTGRAPHSNLLVTAHTRCSMSISMGWGRSCRMINILNDSSTSCQYSPSVIVDDPQNVA</sequence>
<protein>
    <submittedName>
        <fullName evidence="1">Uncharacterized protein</fullName>
    </submittedName>
</protein>
<gene>
    <name evidence="1" type="ORF">L210DRAFT_2492743</name>
</gene>
<organism evidence="1 2">
    <name type="scientific">Boletus edulis BED1</name>
    <dbReference type="NCBI Taxonomy" id="1328754"/>
    <lineage>
        <taxon>Eukaryota</taxon>
        <taxon>Fungi</taxon>
        <taxon>Dikarya</taxon>
        <taxon>Basidiomycota</taxon>
        <taxon>Agaricomycotina</taxon>
        <taxon>Agaricomycetes</taxon>
        <taxon>Agaricomycetidae</taxon>
        <taxon>Boletales</taxon>
        <taxon>Boletineae</taxon>
        <taxon>Boletaceae</taxon>
        <taxon>Boletoideae</taxon>
        <taxon>Boletus</taxon>
    </lineage>
</organism>